<organism evidence="2 3">
    <name type="scientific">Bradyrhizobium vignae</name>
    <dbReference type="NCBI Taxonomy" id="1549949"/>
    <lineage>
        <taxon>Bacteria</taxon>
        <taxon>Pseudomonadati</taxon>
        <taxon>Pseudomonadota</taxon>
        <taxon>Alphaproteobacteria</taxon>
        <taxon>Hyphomicrobiales</taxon>
        <taxon>Nitrobacteraceae</taxon>
        <taxon>Bradyrhizobium</taxon>
    </lineage>
</organism>
<reference evidence="2 3" key="1">
    <citation type="submission" date="2018-03" db="EMBL/GenBank/DDBJ databases">
        <authorList>
            <person name="Gully D."/>
        </authorList>
    </citation>
    <scope>NUCLEOTIDE SEQUENCE [LARGE SCALE GENOMIC DNA]</scope>
    <source>
        <strain evidence="2">ORS3257</strain>
    </source>
</reference>
<evidence type="ECO:0000313" key="3">
    <source>
        <dbReference type="Proteomes" id="UP000246085"/>
    </source>
</evidence>
<feature type="region of interest" description="Disordered" evidence="1">
    <location>
        <begin position="1"/>
        <end position="21"/>
    </location>
</feature>
<evidence type="ECO:0000256" key="1">
    <source>
        <dbReference type="SAM" id="MobiDB-lite"/>
    </source>
</evidence>
<name>A0A2U3Q6F6_9BRAD</name>
<sequence length="106" mass="11883">MCEQGQRPVDADGTAPGTKGTDWTAEQVAVVVANYFLMLERERVGNKINKAELYRRLGREVGRSEKSIEWKLRNVSTVLEELGIAWIPGLLPAHNYQDSLVQSVEV</sequence>
<dbReference type="KEGG" id="bvz:BRAD3257_6067"/>
<dbReference type="AlphaFoldDB" id="A0A2U3Q6F6"/>
<protein>
    <submittedName>
        <fullName evidence="2">Uncharacterized protein</fullName>
    </submittedName>
</protein>
<gene>
    <name evidence="2" type="ORF">BRAD3257_6067</name>
</gene>
<dbReference type="Proteomes" id="UP000246085">
    <property type="component" value="Chromosome BRAD3257"/>
</dbReference>
<accession>A0A2U3Q6F6</accession>
<dbReference type="EMBL" id="LS398110">
    <property type="protein sequence ID" value="SPP96987.1"/>
    <property type="molecule type" value="Genomic_DNA"/>
</dbReference>
<evidence type="ECO:0000313" key="2">
    <source>
        <dbReference type="EMBL" id="SPP96987.1"/>
    </source>
</evidence>
<proteinExistence type="predicted"/>